<evidence type="ECO:0000313" key="3">
    <source>
        <dbReference type="Proteomes" id="UP001056819"/>
    </source>
</evidence>
<feature type="repeat" description="TPR" evidence="1">
    <location>
        <begin position="8"/>
        <end position="41"/>
    </location>
</feature>
<dbReference type="Gene3D" id="1.25.40.10">
    <property type="entry name" value="Tetratricopeptide repeat domain"/>
    <property type="match status" value="1"/>
</dbReference>
<organism evidence="2 3">
    <name type="scientific">Conchiformibius steedae DSM 2580</name>
    <dbReference type="NCBI Taxonomy" id="1121352"/>
    <lineage>
        <taxon>Bacteria</taxon>
        <taxon>Pseudomonadati</taxon>
        <taxon>Pseudomonadota</taxon>
        <taxon>Betaproteobacteria</taxon>
        <taxon>Neisseriales</taxon>
        <taxon>Neisseriaceae</taxon>
        <taxon>Conchiformibius</taxon>
    </lineage>
</organism>
<dbReference type="PROSITE" id="PS50005">
    <property type="entry name" value="TPR"/>
    <property type="match status" value="1"/>
</dbReference>
<dbReference type="RefSeq" id="WP_034333127.1">
    <property type="nucleotide sequence ID" value="NZ_CP097501.1"/>
</dbReference>
<keyword evidence="1" id="KW-0802">TPR repeat</keyword>
<dbReference type="InterPro" id="IPR019734">
    <property type="entry name" value="TPR_rpt"/>
</dbReference>
<dbReference type="InterPro" id="IPR011990">
    <property type="entry name" value="TPR-like_helical_dom_sf"/>
</dbReference>
<dbReference type="SUPFAM" id="SSF48452">
    <property type="entry name" value="TPR-like"/>
    <property type="match status" value="1"/>
</dbReference>
<dbReference type="SMART" id="SM00028">
    <property type="entry name" value="TPR"/>
    <property type="match status" value="2"/>
</dbReference>
<evidence type="ECO:0008006" key="4">
    <source>
        <dbReference type="Google" id="ProtNLM"/>
    </source>
</evidence>
<gene>
    <name evidence="2" type="ORF">LNQ82_01585</name>
</gene>
<sequence length="307" mass="34846">MFTNKRQTKKLHTQAYAAFNQGELAQAADYFAKLVQIAPHNPDYHYMQGLVAKNRMDWQMSLHANLRAIEHAPEFDEAHHWNAAIAATALSDWQTARKMWTACGIPLPEQEGEINGRFGIAVVRLNPWEQGECVYVRRIDPVRAVILNVPFPESGWQLGDIVLHDGAPTGTRQDQQGNTFSVFNALMRWQASDLLTFTAFVSCDSTQDIADLQQALDEHGLYGEDWTESVHVLCLRCSYGSPHSHAHQPVQSSWQHERSIGIGAPQRHLVENILKSWQSAAPKRSILDICQQTYPLPQRQDGKVWWE</sequence>
<protein>
    <recommendedName>
        <fullName evidence="4">Tetratricopeptide repeat protein</fullName>
    </recommendedName>
</protein>
<dbReference type="Proteomes" id="UP001056819">
    <property type="component" value="Chromosome"/>
</dbReference>
<accession>A0AAE9KYP3</accession>
<reference evidence="2" key="1">
    <citation type="submission" date="2022-05" db="EMBL/GenBank/DDBJ databases">
        <title>Alysiella filiformis genome sequencing.</title>
        <authorList>
            <person name="Viehboeck T."/>
        </authorList>
    </citation>
    <scope>NUCLEOTIDE SEQUENCE</scope>
    <source>
        <strain evidence="2">DSM 2580</strain>
    </source>
</reference>
<dbReference type="AlphaFoldDB" id="A0AAE9KYP3"/>
<evidence type="ECO:0000256" key="1">
    <source>
        <dbReference type="PROSITE-ProRule" id="PRU00339"/>
    </source>
</evidence>
<proteinExistence type="predicted"/>
<dbReference type="EMBL" id="CP097501">
    <property type="protein sequence ID" value="URD67882.1"/>
    <property type="molecule type" value="Genomic_DNA"/>
</dbReference>
<evidence type="ECO:0000313" key="2">
    <source>
        <dbReference type="EMBL" id="URD67882.1"/>
    </source>
</evidence>
<name>A0AAE9KYP3_9NEIS</name>